<dbReference type="InterPro" id="IPR001926">
    <property type="entry name" value="TrpB-like_PALP"/>
</dbReference>
<dbReference type="InterPro" id="IPR036264">
    <property type="entry name" value="Bact_exopeptidase_dim_dom"/>
</dbReference>
<dbReference type="CDD" id="cd00640">
    <property type="entry name" value="Trp-synth-beta_II"/>
    <property type="match status" value="1"/>
</dbReference>
<gene>
    <name evidence="14" type="ORF">CBYS24578_00010963</name>
</gene>
<dbReference type="SUPFAM" id="SSF55031">
    <property type="entry name" value="Bacterial exopeptidase dimerisation domain"/>
    <property type="match status" value="1"/>
</dbReference>
<dbReference type="NCBIfam" id="TIGR01910">
    <property type="entry name" value="DapE-ArgE"/>
    <property type="match status" value="1"/>
</dbReference>
<dbReference type="Gene3D" id="3.40.630.10">
    <property type="entry name" value="Zn peptidases"/>
    <property type="match status" value="1"/>
</dbReference>
<evidence type="ECO:0000313" key="15">
    <source>
        <dbReference type="Proteomes" id="UP000754883"/>
    </source>
</evidence>
<dbReference type="AlphaFoldDB" id="A0A9N9Y4N2"/>
<dbReference type="InterPro" id="IPR001261">
    <property type="entry name" value="ArgE/DapE_CS"/>
</dbReference>
<evidence type="ECO:0000256" key="1">
    <source>
        <dbReference type="ARBA" id="ARBA00001941"/>
    </source>
</evidence>
<comment type="catalytic activity">
    <reaction evidence="10">
        <text>N-succinyl-(2S,6S)-2,6-diaminopimelate + H2O = (2S,6S)-2,6-diaminopimelate + succinate</text>
        <dbReference type="Rhea" id="RHEA:22608"/>
        <dbReference type="ChEBI" id="CHEBI:15377"/>
        <dbReference type="ChEBI" id="CHEBI:30031"/>
        <dbReference type="ChEBI" id="CHEBI:57609"/>
        <dbReference type="ChEBI" id="CHEBI:58087"/>
        <dbReference type="EC" id="3.5.1.18"/>
    </reaction>
</comment>
<proteinExistence type="inferred from homology"/>
<evidence type="ECO:0000259" key="12">
    <source>
        <dbReference type="Pfam" id="PF00291"/>
    </source>
</evidence>
<keyword evidence="9" id="KW-0170">Cobalt</keyword>
<evidence type="ECO:0000256" key="8">
    <source>
        <dbReference type="ARBA" id="ARBA00022833"/>
    </source>
</evidence>
<dbReference type="InterPro" id="IPR002933">
    <property type="entry name" value="Peptidase_M20"/>
</dbReference>
<dbReference type="Proteomes" id="UP000754883">
    <property type="component" value="Unassembled WGS sequence"/>
</dbReference>
<dbReference type="PROSITE" id="PS00758">
    <property type="entry name" value="ARGE_DAPE_CPG2_1"/>
    <property type="match status" value="1"/>
</dbReference>
<dbReference type="InterPro" id="IPR011650">
    <property type="entry name" value="Peptidase_M20_dimer"/>
</dbReference>
<dbReference type="InterPro" id="IPR036052">
    <property type="entry name" value="TrpB-like_PALP_sf"/>
</dbReference>
<evidence type="ECO:0000256" key="4">
    <source>
        <dbReference type="ARBA" id="ARBA00006247"/>
    </source>
</evidence>
<evidence type="ECO:0000256" key="11">
    <source>
        <dbReference type="SAM" id="MobiDB-lite"/>
    </source>
</evidence>
<feature type="region of interest" description="Disordered" evidence="11">
    <location>
        <begin position="357"/>
        <end position="404"/>
    </location>
</feature>
<feature type="domain" description="Peptidase M20 dimerisation" evidence="13">
    <location>
        <begin position="1070"/>
        <end position="1180"/>
    </location>
</feature>
<comment type="caution">
    <text evidence="14">The sequence shown here is derived from an EMBL/GenBank/DDBJ whole genome shotgun (WGS) entry which is preliminary data.</text>
</comment>
<dbReference type="SUPFAM" id="SSF53187">
    <property type="entry name" value="Zn-dependent exopeptidases"/>
    <property type="match status" value="1"/>
</dbReference>
<dbReference type="InterPro" id="IPR010182">
    <property type="entry name" value="ArgE/DapE"/>
</dbReference>
<keyword evidence="7" id="KW-0378">Hydrolase</keyword>
<comment type="cofactor">
    <cofactor evidence="1">
        <name>Co(2+)</name>
        <dbReference type="ChEBI" id="CHEBI:48828"/>
    </cofactor>
</comment>
<dbReference type="Pfam" id="PF00291">
    <property type="entry name" value="PALP"/>
    <property type="match status" value="1"/>
</dbReference>
<evidence type="ECO:0000256" key="7">
    <source>
        <dbReference type="ARBA" id="ARBA00022801"/>
    </source>
</evidence>
<dbReference type="Gene3D" id="3.30.70.360">
    <property type="match status" value="1"/>
</dbReference>
<evidence type="ECO:0000256" key="6">
    <source>
        <dbReference type="ARBA" id="ARBA00016853"/>
    </source>
</evidence>
<dbReference type="SUPFAM" id="SSF53686">
    <property type="entry name" value="Tryptophan synthase beta subunit-like PLP-dependent enzymes"/>
    <property type="match status" value="1"/>
</dbReference>
<evidence type="ECO:0000256" key="3">
    <source>
        <dbReference type="ARBA" id="ARBA00005130"/>
    </source>
</evidence>
<accession>A0A9N9Y4N2</accession>
<keyword evidence="15" id="KW-1185">Reference proteome</keyword>
<evidence type="ECO:0000256" key="2">
    <source>
        <dbReference type="ARBA" id="ARBA00001947"/>
    </source>
</evidence>
<dbReference type="EC" id="3.5.1.18" evidence="5"/>
<dbReference type="PANTHER" id="PTHR42937:SF1">
    <property type="entry name" value="DIAMINOPROPIONATE AMMONIA-LYASE"/>
    <property type="match status" value="1"/>
</dbReference>
<reference evidence="15" key="1">
    <citation type="submission" date="2019-06" db="EMBL/GenBank/DDBJ databases">
        <authorList>
            <person name="Broberg M."/>
        </authorList>
    </citation>
    <scope>NUCLEOTIDE SEQUENCE [LARGE SCALE GENOMIC DNA]</scope>
</reference>
<evidence type="ECO:0000256" key="5">
    <source>
        <dbReference type="ARBA" id="ARBA00011921"/>
    </source>
</evidence>
<organism evidence="14 15">
    <name type="scientific">Clonostachys byssicola</name>
    <dbReference type="NCBI Taxonomy" id="160290"/>
    <lineage>
        <taxon>Eukaryota</taxon>
        <taxon>Fungi</taxon>
        <taxon>Dikarya</taxon>
        <taxon>Ascomycota</taxon>
        <taxon>Pezizomycotina</taxon>
        <taxon>Sordariomycetes</taxon>
        <taxon>Hypocreomycetidae</taxon>
        <taxon>Hypocreales</taxon>
        <taxon>Bionectriaceae</taxon>
        <taxon>Clonostachys</taxon>
    </lineage>
</organism>
<evidence type="ECO:0000256" key="9">
    <source>
        <dbReference type="ARBA" id="ARBA00023285"/>
    </source>
</evidence>
<dbReference type="OrthoDB" id="10059875at2759"/>
<dbReference type="Gene3D" id="3.40.50.1100">
    <property type="match status" value="2"/>
</dbReference>
<dbReference type="PANTHER" id="PTHR42937">
    <property type="match status" value="1"/>
</dbReference>
<evidence type="ECO:0000259" key="13">
    <source>
        <dbReference type="Pfam" id="PF07687"/>
    </source>
</evidence>
<keyword evidence="8" id="KW-0862">Zinc</keyword>
<comment type="similarity">
    <text evidence="4">Belongs to the peptidase M20A family.</text>
</comment>
<comment type="cofactor">
    <cofactor evidence="2">
        <name>Zn(2+)</name>
        <dbReference type="ChEBI" id="CHEBI:29105"/>
    </cofactor>
</comment>
<evidence type="ECO:0000256" key="10">
    <source>
        <dbReference type="ARBA" id="ARBA00051301"/>
    </source>
</evidence>
<reference evidence="14 15" key="2">
    <citation type="submission" date="2021-10" db="EMBL/GenBank/DDBJ databases">
        <authorList>
            <person name="Piombo E."/>
        </authorList>
    </citation>
    <scope>NUCLEOTIDE SEQUENCE [LARGE SCALE GENOMIC DNA]</scope>
</reference>
<dbReference type="Pfam" id="PF01546">
    <property type="entry name" value="Peptidase_M20"/>
    <property type="match status" value="1"/>
</dbReference>
<comment type="pathway">
    <text evidence="3">Amino-acid biosynthesis; L-lysine biosynthesis via DAP pathway; LL-2,6-diaminopimelate from (S)-tetrahydrodipicolinate (succinylase route): step 3/3.</text>
</comment>
<feature type="domain" description="Tryptophan synthase beta chain-like PALP" evidence="12">
    <location>
        <begin position="564"/>
        <end position="886"/>
    </location>
</feature>
<protein>
    <recommendedName>
        <fullName evidence="6">Probable succinyl-diaminopimelate desuccinylase</fullName>
        <ecNumber evidence="5">3.5.1.18</ecNumber>
    </recommendedName>
</protein>
<dbReference type="Pfam" id="PF07687">
    <property type="entry name" value="M20_dimer"/>
    <property type="match status" value="1"/>
</dbReference>
<sequence length="1279" mass="139012">MSMDTQLVERAESLILGAGRQYGINSERDSVRRALRDPDHGPAFAQWAINHLGPDNLLTPDEMSTYTTLDKTGQVDKLAALHDLAEVQAVSEDDIRIAIDELNRSTEAITKQTETLRQQQDAFSRLIKKASDSSARRETFEVERQRKANTEHKYVSAEVEDLAQSVGFRVSELKQQGDESGRNLSATVEGILASDDKLLSSLQKLGWELDQQDPEEAGKIDKLREISIRLIKITVETLRTKLDRVYLDALTNAERSGEARATTGEEVRALEEELESLYSEIFPVAQMSVEQQYLDPASKSIGGRSGQSMQRSVAAFTYILQCLDYLNDRGERLKQAIDTFRSHQATSTSIISMAKDELSAPDHKPRRSMKPIVPISPVRKAPTARPRGNTDSRSRRRSSGIMDEPPVETLLQNLAILFPIEAETFSDAKIAVLKRVLAERTTKENDVALSLQESFEATASSHLNDVALAIQLLKDTVLAESPYNEVKLVDSDIESSISVLRSEVRQVVDGLERADAKKMAIKRSEKKEEFLRRPILFRPDAKRWIAPAAEDAAELAFRFHQTLPQYQPSPLVSLDKVAEELGLGAIFVKYEGNRFDLPSFKILGASWGTFRVVCQKLGIGAEASLETVTKALAHENFTLYAATDGNHGRAVGRMGAILGIPVEIHIPASMPQPTVELIEKEGARIVRSNGNYDDAIAAAYAAATSTSQGLFIQDTAFSGYEEIPTWIVQGYQTMMLELDSQLGGRNADLVICPVGVGSFAQAVVSHVKQDGRATSMVTVEPDSAACLWKCLRKDQFAPIDTSPTIMAGLDCGTVSTTAWPLLQSGVDASLTVSDYESHVAVEELKAMGVLAGPCGASPLAALRRLSDQDKESLGLTKSSTVVLLCTEGSREYNVPLDVSSDDPVALTQTLVQIDSSNPSLGSTPGPGETAVARYITHWLEHRDIENHLVEPTRGRPSIVGVVRGSGGGKSLMFNGHIDTVTILGYDGDPLSGKIADGRLYGRGSADMKCGVAAAMVALARSKTLGLRGDVIFTGVSDEEAASIGTEEVLAAGWRADGAVVSEPTNLRIVNSHKGFVWIEVDIHGVAAHGSRADLGVDAICKAGYFLVALDQYAKRLEANVIDPKVGPASVHASLIKGGEEASSYPARCTITIERRTIAGETAGQVEQEIRSLLEKIASQDTQFKYDLRVTFERSPYSLASDHPFAALVHHHVEQSLGGNVSFHGDTFWTDCALLADAGIPALLWGPLGEGLHAKEEWVDVASIQTVSQTLTSIARDFCS</sequence>
<dbReference type="EMBL" id="CABFNO020001496">
    <property type="protein sequence ID" value="CAG9992771.1"/>
    <property type="molecule type" value="Genomic_DNA"/>
</dbReference>
<dbReference type="GO" id="GO:0009014">
    <property type="term" value="F:succinyl-diaminopimelate desuccinylase activity"/>
    <property type="evidence" value="ECO:0007669"/>
    <property type="project" value="UniProtKB-EC"/>
</dbReference>
<evidence type="ECO:0000313" key="14">
    <source>
        <dbReference type="EMBL" id="CAG9992771.1"/>
    </source>
</evidence>
<name>A0A9N9Y4N2_9HYPO</name>